<keyword evidence="2" id="KW-1133">Transmembrane helix</keyword>
<accession>A0ABQ7LEL3</accession>
<feature type="non-terminal residue" evidence="3">
    <location>
        <position position="287"/>
    </location>
</feature>
<keyword evidence="4" id="KW-1185">Reference proteome</keyword>
<evidence type="ECO:0008006" key="5">
    <source>
        <dbReference type="Google" id="ProtNLM"/>
    </source>
</evidence>
<organism evidence="3 4">
    <name type="scientific">Brassica rapa subsp. trilocularis</name>
    <dbReference type="NCBI Taxonomy" id="1813537"/>
    <lineage>
        <taxon>Eukaryota</taxon>
        <taxon>Viridiplantae</taxon>
        <taxon>Streptophyta</taxon>
        <taxon>Embryophyta</taxon>
        <taxon>Tracheophyta</taxon>
        <taxon>Spermatophyta</taxon>
        <taxon>Magnoliopsida</taxon>
        <taxon>eudicotyledons</taxon>
        <taxon>Gunneridae</taxon>
        <taxon>Pentapetalae</taxon>
        <taxon>rosids</taxon>
        <taxon>malvids</taxon>
        <taxon>Brassicales</taxon>
        <taxon>Brassicaceae</taxon>
        <taxon>Brassiceae</taxon>
        <taxon>Brassica</taxon>
    </lineage>
</organism>
<reference evidence="3 4" key="1">
    <citation type="submission" date="2021-03" db="EMBL/GenBank/DDBJ databases">
        <authorList>
            <person name="King G.J."/>
            <person name="Bancroft I."/>
            <person name="Baten A."/>
            <person name="Bloomfield J."/>
            <person name="Borpatragohain P."/>
            <person name="He Z."/>
            <person name="Irish N."/>
            <person name="Irwin J."/>
            <person name="Liu K."/>
            <person name="Mauleon R.P."/>
            <person name="Moore J."/>
            <person name="Morris R."/>
            <person name="Ostergaard L."/>
            <person name="Wang B."/>
            <person name="Wells R."/>
        </authorList>
    </citation>
    <scope>NUCLEOTIDE SEQUENCE [LARGE SCALE GENOMIC DNA]</scope>
    <source>
        <strain evidence="3">R-o-18</strain>
        <tissue evidence="3">Leaf</tissue>
    </source>
</reference>
<feature type="transmembrane region" description="Helical" evidence="2">
    <location>
        <begin position="267"/>
        <end position="286"/>
    </location>
</feature>
<protein>
    <recommendedName>
        <fullName evidence="5">t-SNARE coiled-coil homology domain-containing protein</fullName>
    </recommendedName>
</protein>
<dbReference type="Proteomes" id="UP000823674">
    <property type="component" value="Chromosome A09"/>
</dbReference>
<name>A0ABQ7LEL3_BRACM</name>
<keyword evidence="2" id="KW-0812">Transmembrane</keyword>
<evidence type="ECO:0000256" key="2">
    <source>
        <dbReference type="SAM" id="Phobius"/>
    </source>
</evidence>
<keyword evidence="2" id="KW-0472">Membrane</keyword>
<proteinExistence type="predicted"/>
<dbReference type="EMBL" id="JADBGQ010000008">
    <property type="protein sequence ID" value="KAG5385021.1"/>
    <property type="molecule type" value="Genomic_DNA"/>
</dbReference>
<evidence type="ECO:0000313" key="3">
    <source>
        <dbReference type="EMBL" id="KAG5385021.1"/>
    </source>
</evidence>
<sequence length="287" mass="33797">MAMNWSNNFFHSKKRSYDPPSIDEAATPSIDGHFESKRSKLHPNRKRKPRWENTDVSKPTMTEQYNYNKVEIDELVEEIYRVIRTSHDYHSKRFDDIYYPFNNNISWLTTRTDEMKNLAMLQKQHGVGARRSKSIDTHTQTSIDASIQASIDAHFAQFEDRLQSFTYRLDGVYYPLRDRRRTRPSIDGDNAARQSKLITEKTLQDKLEEITFSQDLLKENVYQELNDISETTHARLGMQQRIIGNLQHRMHAKCLEEPKLTSNLFELNLLVLGLGIYWIGILLQVWK</sequence>
<comment type="caution">
    <text evidence="3">The sequence shown here is derived from an EMBL/GenBank/DDBJ whole genome shotgun (WGS) entry which is preliminary data.</text>
</comment>
<feature type="compositionally biased region" description="Basic residues" evidence="1">
    <location>
        <begin position="39"/>
        <end position="49"/>
    </location>
</feature>
<evidence type="ECO:0000256" key="1">
    <source>
        <dbReference type="SAM" id="MobiDB-lite"/>
    </source>
</evidence>
<feature type="region of interest" description="Disordered" evidence="1">
    <location>
        <begin position="15"/>
        <end position="55"/>
    </location>
</feature>
<gene>
    <name evidence="3" type="primary">A09g513240.1_BraROA</name>
    <name evidence="3" type="ORF">IGI04_036491</name>
</gene>
<evidence type="ECO:0000313" key="4">
    <source>
        <dbReference type="Proteomes" id="UP000823674"/>
    </source>
</evidence>